<accession>A0A9Q0N558</accession>
<dbReference type="AlphaFoldDB" id="A0A9Q0N558"/>
<name>A0A9Q0N558_9DIPT</name>
<protein>
    <submittedName>
        <fullName evidence="2">Uncharacterized protein</fullName>
    </submittedName>
</protein>
<comment type="caution">
    <text evidence="2">The sequence shown here is derived from an EMBL/GenBank/DDBJ whole genome shotgun (WGS) entry which is preliminary data.</text>
</comment>
<organism evidence="2 3">
    <name type="scientific">Pseudolycoriella hygida</name>
    <dbReference type="NCBI Taxonomy" id="35572"/>
    <lineage>
        <taxon>Eukaryota</taxon>
        <taxon>Metazoa</taxon>
        <taxon>Ecdysozoa</taxon>
        <taxon>Arthropoda</taxon>
        <taxon>Hexapoda</taxon>
        <taxon>Insecta</taxon>
        <taxon>Pterygota</taxon>
        <taxon>Neoptera</taxon>
        <taxon>Endopterygota</taxon>
        <taxon>Diptera</taxon>
        <taxon>Nematocera</taxon>
        <taxon>Sciaroidea</taxon>
        <taxon>Sciaridae</taxon>
        <taxon>Pseudolycoriella</taxon>
    </lineage>
</organism>
<reference evidence="2" key="1">
    <citation type="submission" date="2022-07" db="EMBL/GenBank/DDBJ databases">
        <authorList>
            <person name="Trinca V."/>
            <person name="Uliana J.V.C."/>
            <person name="Torres T.T."/>
            <person name="Ward R.J."/>
            <person name="Monesi N."/>
        </authorList>
    </citation>
    <scope>NUCLEOTIDE SEQUENCE</scope>
    <source>
        <strain evidence="2">HSMRA1968</strain>
        <tissue evidence="2">Whole embryos</tissue>
    </source>
</reference>
<evidence type="ECO:0000313" key="2">
    <source>
        <dbReference type="EMBL" id="KAJ6643763.1"/>
    </source>
</evidence>
<feature type="region of interest" description="Disordered" evidence="1">
    <location>
        <begin position="67"/>
        <end position="87"/>
    </location>
</feature>
<dbReference type="EMBL" id="WJQU01000002">
    <property type="protein sequence ID" value="KAJ6643763.1"/>
    <property type="molecule type" value="Genomic_DNA"/>
</dbReference>
<evidence type="ECO:0000313" key="3">
    <source>
        <dbReference type="Proteomes" id="UP001151699"/>
    </source>
</evidence>
<gene>
    <name evidence="2" type="ORF">Bhyg_08728</name>
</gene>
<keyword evidence="3" id="KW-1185">Reference proteome</keyword>
<dbReference type="Proteomes" id="UP001151699">
    <property type="component" value="Chromosome B"/>
</dbReference>
<dbReference type="OrthoDB" id="6155932at2759"/>
<evidence type="ECO:0000256" key="1">
    <source>
        <dbReference type="SAM" id="MobiDB-lite"/>
    </source>
</evidence>
<sequence>MSGKRICNSLAGSYELRTKIANVQYNTGGHSGSRVEQFIFGKSNELCDTMESVRNKKCLKNAIAKKTKPKQYTSEEPPKKKKKAYYGDGHEDVDMSESEFQTASSRFRQRLSENQTRRDIIQVETRAQHHSFKWTEIRRLMLTSSYFGRILNAKKNELRNDVDLGLAGRSAPMLTRKTVRAIKVKAQSASQKSKKICGIEPKAPN</sequence>
<proteinExistence type="predicted"/>